<comment type="caution">
    <text evidence="1">The sequence shown here is derived from an EMBL/GenBank/DDBJ whole genome shotgun (WGS) entry which is preliminary data.</text>
</comment>
<dbReference type="EMBL" id="QPJS01000005">
    <property type="protein sequence ID" value="RCX02039.1"/>
    <property type="molecule type" value="Genomic_DNA"/>
</dbReference>
<evidence type="ECO:0000313" key="2">
    <source>
        <dbReference type="Proteomes" id="UP000253517"/>
    </source>
</evidence>
<protein>
    <submittedName>
        <fullName evidence="1">Uncharacterized protein</fullName>
    </submittedName>
</protein>
<keyword evidence="2" id="KW-1185">Reference proteome</keyword>
<reference evidence="1 2" key="1">
    <citation type="submission" date="2018-07" db="EMBL/GenBank/DDBJ databases">
        <title>Genomic Encyclopedia of Type Strains, Phase IV (KMG-IV): sequencing the most valuable type-strain genomes for metagenomic binning, comparative biology and taxonomic classification.</title>
        <authorList>
            <person name="Goeker M."/>
        </authorList>
    </citation>
    <scope>NUCLEOTIDE SEQUENCE [LARGE SCALE GENOMIC DNA]</scope>
    <source>
        <strain evidence="1 2">DSM 21410</strain>
    </source>
</reference>
<organism evidence="1 2">
    <name type="scientific">Schleiferia thermophila</name>
    <dbReference type="NCBI Taxonomy" id="884107"/>
    <lineage>
        <taxon>Bacteria</taxon>
        <taxon>Pseudomonadati</taxon>
        <taxon>Bacteroidota</taxon>
        <taxon>Flavobacteriia</taxon>
        <taxon>Flavobacteriales</taxon>
        <taxon>Schleiferiaceae</taxon>
        <taxon>Schleiferia</taxon>
    </lineage>
</organism>
<dbReference type="Proteomes" id="UP000253517">
    <property type="component" value="Unassembled WGS sequence"/>
</dbReference>
<proteinExistence type="predicted"/>
<evidence type="ECO:0000313" key="1">
    <source>
        <dbReference type="EMBL" id="RCX02039.1"/>
    </source>
</evidence>
<gene>
    <name evidence="1" type="ORF">DES35_10510</name>
</gene>
<name>A0A368ZYQ5_9FLAO</name>
<accession>A0A368ZYQ5</accession>
<dbReference type="AlphaFoldDB" id="A0A368ZYQ5"/>
<sequence length="188" mass="21542">MYIVLAFLANSCSKKDSLPDYAFVIPLYLKWNINGIEYEYRVGENAMFSRSFVLINSDGNRKFVYELHLDGNEFFRITFFSKKNTERPEKDLVHLLNSSEGLPFKTSSGNHPGSVLIEMFASEQLTKSTEIALNEDKKLLTISLRDFTVSEKKYIEAEIRFSCFLISVNDSSLAEITNGEGLIAFRYK</sequence>